<keyword evidence="8" id="KW-1015">Disulfide bond</keyword>
<evidence type="ECO:0000256" key="2">
    <source>
        <dbReference type="ARBA" id="ARBA00004922"/>
    </source>
</evidence>
<evidence type="ECO:0000256" key="1">
    <source>
        <dbReference type="ARBA" id="ARBA00001913"/>
    </source>
</evidence>
<reference evidence="12 13" key="1">
    <citation type="submission" date="2016-03" db="EMBL/GenBank/DDBJ databases">
        <title>Whole genome sequencing of Grifola frondosa 9006-11.</title>
        <authorList>
            <person name="Min B."/>
            <person name="Park H."/>
            <person name="Kim J.-G."/>
            <person name="Cho H."/>
            <person name="Oh Y.-L."/>
            <person name="Kong W.-S."/>
            <person name="Choi I.-G."/>
        </authorList>
    </citation>
    <scope>NUCLEOTIDE SEQUENCE [LARGE SCALE GENOMIC DNA]</scope>
    <source>
        <strain evidence="12 13">9006-11</strain>
    </source>
</reference>
<feature type="binding site" evidence="11">
    <location>
        <position position="32"/>
    </location>
    <ligand>
        <name>Ca(2+)</name>
        <dbReference type="ChEBI" id="CHEBI:29108"/>
    </ligand>
</feature>
<comment type="cofactor">
    <cofactor evidence="1 11">
        <name>Ca(2+)</name>
        <dbReference type="ChEBI" id="CHEBI:29108"/>
    </cofactor>
</comment>
<dbReference type="GO" id="GO:0005509">
    <property type="term" value="F:calcium ion binding"/>
    <property type="evidence" value="ECO:0007669"/>
    <property type="project" value="InterPro"/>
</dbReference>
<evidence type="ECO:0000256" key="10">
    <source>
        <dbReference type="ARBA" id="ARBA00048605"/>
    </source>
</evidence>
<dbReference type="GO" id="GO:0005975">
    <property type="term" value="P:carbohydrate metabolic process"/>
    <property type="evidence" value="ECO:0007669"/>
    <property type="project" value="InterPro"/>
</dbReference>
<dbReference type="GO" id="GO:0016020">
    <property type="term" value="C:membrane"/>
    <property type="evidence" value="ECO:0007669"/>
    <property type="project" value="InterPro"/>
</dbReference>
<dbReference type="AlphaFoldDB" id="A0A1C7LRS9"/>
<dbReference type="PANTHER" id="PTHR11742">
    <property type="entry name" value="MANNOSYL-OLIGOSACCHARIDE ALPHA-1,2-MANNOSIDASE-RELATED"/>
    <property type="match status" value="1"/>
</dbReference>
<gene>
    <name evidence="12" type="ORF">A0H81_12448</name>
</gene>
<dbReference type="InterPro" id="IPR001382">
    <property type="entry name" value="Glyco_hydro_47"/>
</dbReference>
<keyword evidence="7 11" id="KW-0106">Calcium</keyword>
<evidence type="ECO:0000256" key="4">
    <source>
        <dbReference type="ARBA" id="ARBA00012238"/>
    </source>
</evidence>
<evidence type="ECO:0000313" key="13">
    <source>
        <dbReference type="Proteomes" id="UP000092993"/>
    </source>
</evidence>
<evidence type="ECO:0000256" key="3">
    <source>
        <dbReference type="ARBA" id="ARBA00007658"/>
    </source>
</evidence>
<accession>A0A1C7LRS9</accession>
<dbReference type="Pfam" id="PF01532">
    <property type="entry name" value="Glyco_hydro_47"/>
    <property type="match status" value="1"/>
</dbReference>
<evidence type="ECO:0000256" key="11">
    <source>
        <dbReference type="PIRSR" id="PIRSR601382-2"/>
    </source>
</evidence>
<dbReference type="PANTHER" id="PTHR11742:SF55">
    <property type="entry name" value="ENDOPLASMIC RETICULUM MANNOSYL-OLIGOSACCHARIDE 1,2-ALPHA-MANNOSIDASE"/>
    <property type="match status" value="1"/>
</dbReference>
<keyword evidence="5 11" id="KW-0479">Metal-binding</keyword>
<dbReference type="STRING" id="5627.A0A1C7LRS9"/>
<dbReference type="OrthoDB" id="8118055at2759"/>
<proteinExistence type="inferred from homology"/>
<keyword evidence="13" id="KW-1185">Reference proteome</keyword>
<dbReference type="EC" id="3.2.1.113" evidence="4"/>
<evidence type="ECO:0000256" key="7">
    <source>
        <dbReference type="ARBA" id="ARBA00022837"/>
    </source>
</evidence>
<feature type="non-terminal residue" evidence="12">
    <location>
        <position position="127"/>
    </location>
</feature>
<keyword evidence="6" id="KW-0378">Hydrolase</keyword>
<sequence length="127" mass="14421">MESFWFAEVLKYLYLTFDDPNNISLDNFVFNTEGHPFKAPAELSVYGSGQLRSASEFSPFKTTSGPLPQVSPRGEETVRFSLFSDQPELSTSADPYQGVELKEMRTCRMVELEELLRWLNGSLLKAL</sequence>
<dbReference type="InterPro" id="IPR050749">
    <property type="entry name" value="Glycosyl_Hydrolase_47"/>
</dbReference>
<dbReference type="GO" id="GO:0004571">
    <property type="term" value="F:mannosyl-oligosaccharide 1,2-alpha-mannosidase activity"/>
    <property type="evidence" value="ECO:0007669"/>
    <property type="project" value="UniProtKB-EC"/>
</dbReference>
<dbReference type="Proteomes" id="UP000092993">
    <property type="component" value="Unassembled WGS sequence"/>
</dbReference>
<comment type="catalytic activity">
    <reaction evidence="9">
        <text>N(4)-(alpha-D-Man-(1-&gt;2)-alpha-D-Man-(1-&gt;2)-alpha-D-Man-(1-&gt;3)-[alpha-D-Man-(1-&gt;3)-[alpha-D-Man-(1-&gt;2)-alpha-D-Man-(1-&gt;6)]-alpha-D-Man-(1-&gt;6)]-beta-D-Man-(1-&gt;4)-beta-D-GlcNAc-(1-&gt;4)-beta-D-GlcNAc)-L-asparaginyl-[protein] (N-glucan mannose isomer 8A1,2,3B1,3) + 3 H2O = N(4)-(alpha-D-Man-(1-&gt;3)-[alpha-D-Man-(1-&gt;3)-[alpha-D-Man-(1-&gt;6)]-alpha-D-Man-(1-&gt;6)]-beta-D-Man-(1-&gt;4)-beta-D-GlcNAc-(1-&gt;4)-beta-D-GlcNAc)-L-asparaginyl-[protein] (N-glucan mannose isomer 5A1,2) + 3 beta-D-mannose</text>
        <dbReference type="Rhea" id="RHEA:56028"/>
        <dbReference type="Rhea" id="RHEA-COMP:14358"/>
        <dbReference type="Rhea" id="RHEA-COMP:14367"/>
        <dbReference type="ChEBI" id="CHEBI:15377"/>
        <dbReference type="ChEBI" id="CHEBI:28563"/>
        <dbReference type="ChEBI" id="CHEBI:59087"/>
        <dbReference type="ChEBI" id="CHEBI:60628"/>
        <dbReference type="EC" id="3.2.1.113"/>
    </reaction>
</comment>
<evidence type="ECO:0000256" key="6">
    <source>
        <dbReference type="ARBA" id="ARBA00022801"/>
    </source>
</evidence>
<organism evidence="12 13">
    <name type="scientific">Grifola frondosa</name>
    <name type="common">Maitake</name>
    <name type="synonym">Polyporus frondosus</name>
    <dbReference type="NCBI Taxonomy" id="5627"/>
    <lineage>
        <taxon>Eukaryota</taxon>
        <taxon>Fungi</taxon>
        <taxon>Dikarya</taxon>
        <taxon>Basidiomycota</taxon>
        <taxon>Agaricomycotina</taxon>
        <taxon>Agaricomycetes</taxon>
        <taxon>Polyporales</taxon>
        <taxon>Grifolaceae</taxon>
        <taxon>Grifola</taxon>
    </lineage>
</organism>
<dbReference type="GO" id="GO:0036503">
    <property type="term" value="P:ERAD pathway"/>
    <property type="evidence" value="ECO:0007669"/>
    <property type="project" value="UniProtKB-ARBA"/>
</dbReference>
<evidence type="ECO:0000256" key="9">
    <source>
        <dbReference type="ARBA" id="ARBA00047669"/>
    </source>
</evidence>
<comment type="caution">
    <text evidence="12">The sequence shown here is derived from an EMBL/GenBank/DDBJ whole genome shotgun (WGS) entry which is preliminary data.</text>
</comment>
<name>A0A1C7LRS9_GRIFR</name>
<dbReference type="InterPro" id="IPR036026">
    <property type="entry name" value="Seven-hairpin_glycosidases"/>
</dbReference>
<evidence type="ECO:0000256" key="5">
    <source>
        <dbReference type="ARBA" id="ARBA00022723"/>
    </source>
</evidence>
<comment type="similarity">
    <text evidence="3">Belongs to the glycosyl hydrolase 47 family.</text>
</comment>
<dbReference type="SUPFAM" id="SSF48225">
    <property type="entry name" value="Seven-hairpin glycosidases"/>
    <property type="match status" value="1"/>
</dbReference>
<dbReference type="Gene3D" id="1.50.10.10">
    <property type="match status" value="1"/>
</dbReference>
<dbReference type="InterPro" id="IPR012341">
    <property type="entry name" value="6hp_glycosidase-like_sf"/>
</dbReference>
<comment type="catalytic activity">
    <reaction evidence="10">
        <text>N(4)-(alpha-D-Man-(1-&gt;2)-alpha-D-Man-(1-&gt;2)-alpha-D-Man-(1-&gt;3)-[alpha-D-Man-(1-&gt;2)-alpha-D-Man-(1-&gt;3)-[alpha-D-Man-(1-&gt;2)-alpha-D-Man-(1-&gt;6)]-alpha-D-Man-(1-&gt;6)]-beta-D-Man-(1-&gt;4)-beta-D-GlcNAc-(1-&gt;4)-beta-D-GlcNAc)-L-asparaginyl-[protein] (N-glucan mannose isomer 9A1,2,3B1,2,3) + 4 H2O = N(4)-(alpha-D-Man-(1-&gt;3)-[alpha-D-Man-(1-&gt;3)-[alpha-D-Man-(1-&gt;6)]-alpha-D-Man-(1-&gt;6)]-beta-D-Man-(1-&gt;4)-beta-D-GlcNAc-(1-&gt;4)-beta-D-GlcNAc)-L-asparaginyl-[protein] (N-glucan mannose isomer 5A1,2) + 4 beta-D-mannose</text>
        <dbReference type="Rhea" id="RHEA:56008"/>
        <dbReference type="Rhea" id="RHEA-COMP:14356"/>
        <dbReference type="Rhea" id="RHEA-COMP:14367"/>
        <dbReference type="ChEBI" id="CHEBI:15377"/>
        <dbReference type="ChEBI" id="CHEBI:28563"/>
        <dbReference type="ChEBI" id="CHEBI:59087"/>
        <dbReference type="ChEBI" id="CHEBI:139493"/>
        <dbReference type="EC" id="3.2.1.113"/>
    </reaction>
</comment>
<evidence type="ECO:0000256" key="8">
    <source>
        <dbReference type="ARBA" id="ARBA00023157"/>
    </source>
</evidence>
<dbReference type="EMBL" id="LUGG01000023">
    <property type="protein sequence ID" value="OBZ67545.1"/>
    <property type="molecule type" value="Genomic_DNA"/>
</dbReference>
<evidence type="ECO:0000313" key="12">
    <source>
        <dbReference type="EMBL" id="OBZ67545.1"/>
    </source>
</evidence>
<protein>
    <recommendedName>
        <fullName evidence="4">mannosyl-oligosaccharide 1,2-alpha-mannosidase</fullName>
        <ecNumber evidence="4">3.2.1.113</ecNumber>
    </recommendedName>
</protein>
<dbReference type="GO" id="GO:0005783">
    <property type="term" value="C:endoplasmic reticulum"/>
    <property type="evidence" value="ECO:0007669"/>
    <property type="project" value="TreeGrafter"/>
</dbReference>
<comment type="pathway">
    <text evidence="2">Protein modification; protein glycosylation.</text>
</comment>